<reference evidence="7" key="1">
    <citation type="journal article" date="2013" name="Nat. Biotechnol.">
        <title>Draft genome sequence of chickpea (Cicer arietinum) provides a resource for trait improvement.</title>
        <authorList>
            <person name="Varshney R.K."/>
            <person name="Song C."/>
            <person name="Saxena R.K."/>
            <person name="Azam S."/>
            <person name="Yu S."/>
            <person name="Sharpe A.G."/>
            <person name="Cannon S."/>
            <person name="Baek J."/>
            <person name="Rosen B.D."/>
            <person name="Tar'an B."/>
            <person name="Millan T."/>
            <person name="Zhang X."/>
            <person name="Ramsay L.D."/>
            <person name="Iwata A."/>
            <person name="Wang Y."/>
            <person name="Nelson W."/>
            <person name="Farmer A.D."/>
            <person name="Gaur P.M."/>
            <person name="Soderlund C."/>
            <person name="Penmetsa R.V."/>
            <person name="Xu C."/>
            <person name="Bharti A.K."/>
            <person name="He W."/>
            <person name="Winter P."/>
            <person name="Zhao S."/>
            <person name="Hane J.K."/>
            <person name="Carrasquilla-Garcia N."/>
            <person name="Condie J.A."/>
            <person name="Upadhyaya H.D."/>
            <person name="Luo M.C."/>
            <person name="Thudi M."/>
            <person name="Gowda C.L."/>
            <person name="Singh N.P."/>
            <person name="Lichtenzveig J."/>
            <person name="Gali K.K."/>
            <person name="Rubio J."/>
            <person name="Nadarajan N."/>
            <person name="Dolezel J."/>
            <person name="Bansal K.C."/>
            <person name="Xu X."/>
            <person name="Edwards D."/>
            <person name="Zhang G."/>
            <person name="Kahl G."/>
            <person name="Gil J."/>
            <person name="Singh K.B."/>
            <person name="Datta S.K."/>
            <person name="Jackson S.A."/>
            <person name="Wang J."/>
            <person name="Cook D.R."/>
        </authorList>
    </citation>
    <scope>NUCLEOTIDE SEQUENCE [LARGE SCALE GENOMIC DNA]</scope>
    <source>
        <strain evidence="7">cv. CDC Frontier</strain>
    </source>
</reference>
<proteinExistence type="predicted"/>
<keyword evidence="2" id="KW-0805">Transcription regulation</keyword>
<organism evidence="7 8">
    <name type="scientific">Cicer arietinum</name>
    <name type="common">Chickpea</name>
    <name type="synonym">Garbanzo</name>
    <dbReference type="NCBI Taxonomy" id="3827"/>
    <lineage>
        <taxon>Eukaryota</taxon>
        <taxon>Viridiplantae</taxon>
        <taxon>Streptophyta</taxon>
        <taxon>Embryophyta</taxon>
        <taxon>Tracheophyta</taxon>
        <taxon>Spermatophyta</taxon>
        <taxon>Magnoliopsida</taxon>
        <taxon>eudicotyledons</taxon>
        <taxon>Gunneridae</taxon>
        <taxon>Pentapetalae</taxon>
        <taxon>rosids</taxon>
        <taxon>fabids</taxon>
        <taxon>Fabales</taxon>
        <taxon>Fabaceae</taxon>
        <taxon>Papilionoideae</taxon>
        <taxon>50 kb inversion clade</taxon>
        <taxon>NPAAA clade</taxon>
        <taxon>Hologalegina</taxon>
        <taxon>IRL clade</taxon>
        <taxon>Cicereae</taxon>
        <taxon>Cicer</taxon>
    </lineage>
</organism>
<reference evidence="8" key="2">
    <citation type="submission" date="2025-08" db="UniProtKB">
        <authorList>
            <consortium name="RefSeq"/>
        </authorList>
    </citation>
    <scope>IDENTIFICATION</scope>
    <source>
        <tissue evidence="8">Etiolated seedlings</tissue>
    </source>
</reference>
<evidence type="ECO:0000259" key="6">
    <source>
        <dbReference type="PROSITE" id="PS50811"/>
    </source>
</evidence>
<evidence type="ECO:0000256" key="1">
    <source>
        <dbReference type="ARBA" id="ARBA00004123"/>
    </source>
</evidence>
<dbReference type="GO" id="GO:0000976">
    <property type="term" value="F:transcription cis-regulatory region binding"/>
    <property type="evidence" value="ECO:0007669"/>
    <property type="project" value="TreeGrafter"/>
</dbReference>
<dbReference type="RefSeq" id="XP_027191806.1">
    <property type="nucleotide sequence ID" value="XM_027336005.1"/>
</dbReference>
<dbReference type="GO" id="GO:0005634">
    <property type="term" value="C:nucleus"/>
    <property type="evidence" value="ECO:0007669"/>
    <property type="project" value="UniProtKB-SubCell"/>
</dbReference>
<dbReference type="GO" id="GO:0003700">
    <property type="term" value="F:DNA-binding transcription factor activity"/>
    <property type="evidence" value="ECO:0007669"/>
    <property type="project" value="InterPro"/>
</dbReference>
<dbReference type="AlphaFoldDB" id="A0A3Q7Y297"/>
<dbReference type="PANTHER" id="PTHR32096">
    <property type="entry name" value="WRKY TRANSCRIPTION FACTOR 30-RELATED-RELATED"/>
    <property type="match status" value="1"/>
</dbReference>
<dbReference type="OrthoDB" id="1435929at2759"/>
<dbReference type="InterPro" id="IPR044810">
    <property type="entry name" value="WRKY_plant"/>
</dbReference>
<gene>
    <name evidence="8" type="primary">LOC113787197</name>
</gene>
<dbReference type="InterPro" id="IPR003657">
    <property type="entry name" value="WRKY_dom"/>
</dbReference>
<accession>A0A3Q7Y297</accession>
<dbReference type="PANTHER" id="PTHR32096:SF80">
    <property type="entry name" value="WRKY TRANSCRIPTION FACTOR 27-RELATED"/>
    <property type="match status" value="1"/>
</dbReference>
<sequence>MNAEPPSPSLTLLLSLGFQDLEYPLGFLPWLCILCPHHSLLLDHQDLSAIVRSCKATTFTNPTTVFETPTPNTSTNNTRSPLKPTDFIELEKLTTIINPNTTISTPTPTSTSTSASAANILKPTFTIGTPAFTYTSVHNTNQNSTFYDVSTLGIQQEMQLNPQTDLFTRKNQQMNLVCHVNTEKLLEDPWAWRKYGQKPIKGSPYPRNYYKCSSAIDCAARKLVDKSTSKEDIFVVTYVGQHNHEKPVNRTSRNRNQWLLMTHFVGCKPCGKFGDYPVEGCLKQMDRAYNFWDNKIFQMYDFTHKSLASRRDWIFGGGNSPAFVVAAAAVLMSRLLADRNFVLTLQHIICMTKKHLASDMREHHQVFDSLSCYNTFMEVARHQLSPPFVLALQIRQLESFLLTAKDYFKQCRSRT</sequence>
<dbReference type="Proteomes" id="UP000087171">
    <property type="component" value="Chromosome Ca6"/>
</dbReference>
<comment type="subcellular location">
    <subcellularLocation>
        <location evidence="1">Nucleus</location>
    </subcellularLocation>
</comment>
<dbReference type="SUPFAM" id="SSF118290">
    <property type="entry name" value="WRKY DNA-binding domain"/>
    <property type="match status" value="1"/>
</dbReference>
<protein>
    <submittedName>
        <fullName evidence="8">Uncharacterized protein LOC113787197</fullName>
    </submittedName>
</protein>
<dbReference type="Gene3D" id="2.20.25.80">
    <property type="entry name" value="WRKY domain"/>
    <property type="match status" value="1"/>
</dbReference>
<evidence type="ECO:0000256" key="2">
    <source>
        <dbReference type="ARBA" id="ARBA00023015"/>
    </source>
</evidence>
<dbReference type="InterPro" id="IPR036576">
    <property type="entry name" value="WRKY_dom_sf"/>
</dbReference>
<name>A0A3Q7Y297_CICAR</name>
<keyword evidence="5" id="KW-0539">Nucleus</keyword>
<dbReference type="SMART" id="SM00774">
    <property type="entry name" value="WRKY"/>
    <property type="match status" value="1"/>
</dbReference>
<evidence type="ECO:0000313" key="8">
    <source>
        <dbReference type="RefSeq" id="XP_027191806.1"/>
    </source>
</evidence>
<keyword evidence="4" id="KW-0804">Transcription</keyword>
<evidence type="ECO:0000256" key="5">
    <source>
        <dbReference type="ARBA" id="ARBA00023242"/>
    </source>
</evidence>
<keyword evidence="3" id="KW-0238">DNA-binding</keyword>
<evidence type="ECO:0000313" key="7">
    <source>
        <dbReference type="Proteomes" id="UP000087171"/>
    </source>
</evidence>
<dbReference type="PROSITE" id="PS50811">
    <property type="entry name" value="WRKY"/>
    <property type="match status" value="1"/>
</dbReference>
<feature type="domain" description="WRKY" evidence="6">
    <location>
        <begin position="181"/>
        <end position="247"/>
    </location>
</feature>
<dbReference type="Pfam" id="PF03106">
    <property type="entry name" value="WRKY"/>
    <property type="match status" value="1"/>
</dbReference>
<evidence type="ECO:0000256" key="3">
    <source>
        <dbReference type="ARBA" id="ARBA00023125"/>
    </source>
</evidence>
<keyword evidence="7" id="KW-1185">Reference proteome</keyword>
<evidence type="ECO:0000256" key="4">
    <source>
        <dbReference type="ARBA" id="ARBA00023163"/>
    </source>
</evidence>